<dbReference type="Proteomes" id="UP000500938">
    <property type="component" value="Chromosome"/>
</dbReference>
<dbReference type="AlphaFoldDB" id="A0A6M4IK90"/>
<dbReference type="SUPFAM" id="SSF46785">
    <property type="entry name" value="Winged helix' DNA-binding domain"/>
    <property type="match status" value="1"/>
</dbReference>
<dbReference type="RefSeq" id="WP_171223705.1">
    <property type="nucleotide sequence ID" value="NZ_CP053085.1"/>
</dbReference>
<proteinExistence type="predicted"/>
<sequence>MTTFFLRILFDDAERLGPGKVALLEAIAAEGSISGAARMMGMSYRRAWLLVETMNDMFTEPVTEAAHGGVHGGGASLTPFGHQIVERYRSIEETLRRAAVQDVAFLERHLRKRTG</sequence>
<dbReference type="InterPro" id="IPR051815">
    <property type="entry name" value="Molybdate_resp_trans_reg"/>
</dbReference>
<dbReference type="EMBL" id="CP053085">
    <property type="protein sequence ID" value="QJR34279.1"/>
    <property type="molecule type" value="Genomic_DNA"/>
</dbReference>
<accession>A0A6M4IK90</accession>
<dbReference type="PANTHER" id="PTHR30432">
    <property type="entry name" value="TRANSCRIPTIONAL REGULATOR MODE"/>
    <property type="match status" value="1"/>
</dbReference>
<name>A0A6M4IK90_9BACT</name>
<dbReference type="Gene3D" id="1.10.10.10">
    <property type="entry name" value="Winged helix-like DNA-binding domain superfamily/Winged helix DNA-binding domain"/>
    <property type="match status" value="1"/>
</dbReference>
<protein>
    <submittedName>
        <fullName evidence="1">LysR family transcriptional regulator</fullName>
    </submittedName>
</protein>
<gene>
    <name evidence="1" type="ORF">HKW67_01465</name>
</gene>
<reference evidence="1 2" key="1">
    <citation type="submission" date="2020-05" db="EMBL/GenBank/DDBJ databases">
        <title>Complete genome sequence of Gemmatimonas greenlandica TET16.</title>
        <authorList>
            <person name="Zeng Y."/>
        </authorList>
    </citation>
    <scope>NUCLEOTIDE SEQUENCE [LARGE SCALE GENOMIC DNA]</scope>
    <source>
        <strain evidence="1 2">TET16</strain>
    </source>
</reference>
<evidence type="ECO:0000313" key="2">
    <source>
        <dbReference type="Proteomes" id="UP000500938"/>
    </source>
</evidence>
<dbReference type="InterPro" id="IPR036388">
    <property type="entry name" value="WH-like_DNA-bd_sf"/>
</dbReference>
<evidence type="ECO:0000313" key="1">
    <source>
        <dbReference type="EMBL" id="QJR34279.1"/>
    </source>
</evidence>
<organism evidence="1 2">
    <name type="scientific">Gemmatimonas groenlandica</name>
    <dbReference type="NCBI Taxonomy" id="2732249"/>
    <lineage>
        <taxon>Bacteria</taxon>
        <taxon>Pseudomonadati</taxon>
        <taxon>Gemmatimonadota</taxon>
        <taxon>Gemmatimonadia</taxon>
        <taxon>Gemmatimonadales</taxon>
        <taxon>Gemmatimonadaceae</taxon>
        <taxon>Gemmatimonas</taxon>
    </lineage>
</organism>
<keyword evidence="2" id="KW-1185">Reference proteome</keyword>
<dbReference type="InterPro" id="IPR036390">
    <property type="entry name" value="WH_DNA-bd_sf"/>
</dbReference>
<dbReference type="PANTHER" id="PTHR30432:SF1">
    <property type="entry name" value="DNA-BINDING TRANSCRIPTIONAL DUAL REGULATOR MODE"/>
    <property type="match status" value="1"/>
</dbReference>
<dbReference type="KEGG" id="ggr:HKW67_01465"/>